<evidence type="ECO:0000259" key="3">
    <source>
        <dbReference type="PROSITE" id="PS50801"/>
    </source>
</evidence>
<dbReference type="AlphaFoldDB" id="A0A7W9KS86"/>
<dbReference type="PANTHER" id="PTHR33495">
    <property type="entry name" value="ANTI-SIGMA FACTOR ANTAGONIST TM_1081-RELATED-RELATED"/>
    <property type="match status" value="1"/>
</dbReference>
<dbReference type="Gene3D" id="3.30.750.24">
    <property type="entry name" value="STAS domain"/>
    <property type="match status" value="1"/>
</dbReference>
<evidence type="ECO:0000313" key="4">
    <source>
        <dbReference type="EMBL" id="MBB5896989.1"/>
    </source>
</evidence>
<keyword evidence="5" id="KW-1185">Reference proteome</keyword>
<protein>
    <recommendedName>
        <fullName evidence="2">Anti-sigma factor antagonist</fullName>
    </recommendedName>
</protein>
<accession>A0A7W9KS86</accession>
<comment type="similarity">
    <text evidence="1 2">Belongs to the anti-sigma-factor antagonist family.</text>
</comment>
<comment type="caution">
    <text evidence="4">The sequence shown here is derived from an EMBL/GenBank/DDBJ whole genome shotgun (WGS) entry which is preliminary data.</text>
</comment>
<sequence>MSFSIDTQHRADGVVLHLSGQLDISSADVLRATLDHTVADRPNRLVLDMSELDYMSSAGLRCLASAHQQMGEDIQLVVTGARREIIDIIRLAGLDHAITLIGRLT</sequence>
<dbReference type="Proteomes" id="UP000585638">
    <property type="component" value="Unassembled WGS sequence"/>
</dbReference>
<dbReference type="RefSeq" id="WP_184869462.1">
    <property type="nucleotide sequence ID" value="NZ_BAAAWY010000011.1"/>
</dbReference>
<dbReference type="InterPro" id="IPR002645">
    <property type="entry name" value="STAS_dom"/>
</dbReference>
<feature type="domain" description="STAS" evidence="3">
    <location>
        <begin position="3"/>
        <end position="105"/>
    </location>
</feature>
<dbReference type="SUPFAM" id="SSF52091">
    <property type="entry name" value="SpoIIaa-like"/>
    <property type="match status" value="1"/>
</dbReference>
<evidence type="ECO:0000256" key="1">
    <source>
        <dbReference type="ARBA" id="ARBA00009013"/>
    </source>
</evidence>
<dbReference type="Pfam" id="PF01740">
    <property type="entry name" value="STAS"/>
    <property type="match status" value="1"/>
</dbReference>
<evidence type="ECO:0000256" key="2">
    <source>
        <dbReference type="RuleBase" id="RU003749"/>
    </source>
</evidence>
<evidence type="ECO:0000313" key="5">
    <source>
        <dbReference type="Proteomes" id="UP000585638"/>
    </source>
</evidence>
<dbReference type="PROSITE" id="PS50801">
    <property type="entry name" value="STAS"/>
    <property type="match status" value="1"/>
</dbReference>
<dbReference type="CDD" id="cd07043">
    <property type="entry name" value="STAS_anti-anti-sigma_factors"/>
    <property type="match status" value="1"/>
</dbReference>
<dbReference type="InterPro" id="IPR036513">
    <property type="entry name" value="STAS_dom_sf"/>
</dbReference>
<dbReference type="InterPro" id="IPR003658">
    <property type="entry name" value="Anti-sigma_ant"/>
</dbReference>
<gene>
    <name evidence="4" type="ORF">BJ998_008248</name>
</gene>
<name>A0A7W9KS86_9PSEU</name>
<reference evidence="4 5" key="1">
    <citation type="submission" date="2020-08" db="EMBL/GenBank/DDBJ databases">
        <title>Sequencing the genomes of 1000 actinobacteria strains.</title>
        <authorList>
            <person name="Klenk H.-P."/>
        </authorList>
    </citation>
    <scope>NUCLEOTIDE SEQUENCE [LARGE SCALE GENOMIC DNA]</scope>
    <source>
        <strain evidence="4 5">DSM 43851</strain>
    </source>
</reference>
<dbReference type="PANTHER" id="PTHR33495:SF14">
    <property type="entry name" value="ANTI-SIGMA FACTOR ANTAGONIST"/>
    <property type="match status" value="1"/>
</dbReference>
<dbReference type="NCBIfam" id="TIGR00377">
    <property type="entry name" value="ant_ant_sig"/>
    <property type="match status" value="1"/>
</dbReference>
<organism evidence="4 5">
    <name type="scientific">Kutzneria kofuensis</name>
    <dbReference type="NCBI Taxonomy" id="103725"/>
    <lineage>
        <taxon>Bacteria</taxon>
        <taxon>Bacillati</taxon>
        <taxon>Actinomycetota</taxon>
        <taxon>Actinomycetes</taxon>
        <taxon>Pseudonocardiales</taxon>
        <taxon>Pseudonocardiaceae</taxon>
        <taxon>Kutzneria</taxon>
    </lineage>
</organism>
<dbReference type="EMBL" id="JACHIR010000002">
    <property type="protein sequence ID" value="MBB5896989.1"/>
    <property type="molecule type" value="Genomic_DNA"/>
</dbReference>
<dbReference type="GO" id="GO:0043856">
    <property type="term" value="F:anti-sigma factor antagonist activity"/>
    <property type="evidence" value="ECO:0007669"/>
    <property type="project" value="InterPro"/>
</dbReference>
<proteinExistence type="inferred from homology"/>